<accession>F4PGE3</accession>
<dbReference type="EMBL" id="GL883006">
    <property type="protein sequence ID" value="EGG24777.1"/>
    <property type="molecule type" value="Genomic_DNA"/>
</dbReference>
<protein>
    <submittedName>
        <fullName evidence="1">Uncharacterized protein</fullName>
    </submittedName>
</protein>
<keyword evidence="2" id="KW-1185">Reference proteome</keyword>
<dbReference type="KEGG" id="dfa:DFA_03021"/>
<proteinExistence type="predicted"/>
<evidence type="ECO:0000313" key="1">
    <source>
        <dbReference type="EMBL" id="EGG24777.1"/>
    </source>
</evidence>
<name>F4PGE3_CACFS</name>
<reference evidence="2" key="1">
    <citation type="journal article" date="2011" name="Genome Res.">
        <title>Phylogeny-wide analysis of social amoeba genomes highlights ancient origins for complex intercellular communication.</title>
        <authorList>
            <person name="Heidel A.J."/>
            <person name="Lawal H.M."/>
            <person name="Felder M."/>
            <person name="Schilde C."/>
            <person name="Helps N.R."/>
            <person name="Tunggal B."/>
            <person name="Rivero F."/>
            <person name="John U."/>
            <person name="Schleicher M."/>
            <person name="Eichinger L."/>
            <person name="Platzer M."/>
            <person name="Noegel A.A."/>
            <person name="Schaap P."/>
            <person name="Gloeckner G."/>
        </authorList>
    </citation>
    <scope>NUCLEOTIDE SEQUENCE [LARGE SCALE GENOMIC DNA]</scope>
    <source>
        <strain evidence="2">SH3</strain>
    </source>
</reference>
<evidence type="ECO:0000313" key="2">
    <source>
        <dbReference type="Proteomes" id="UP000007797"/>
    </source>
</evidence>
<dbReference type="Proteomes" id="UP000007797">
    <property type="component" value="Unassembled WGS sequence"/>
</dbReference>
<dbReference type="RefSeq" id="XP_004362628.1">
    <property type="nucleotide sequence ID" value="XM_004362571.1"/>
</dbReference>
<gene>
    <name evidence="1" type="ORF">DFA_03021</name>
</gene>
<sequence length="451" mass="52975">MNIDNLFKHIIIKNQYTRQKIFNHVSIIHQQLNIPIVKYQHIKCSLYTLIQYNFTSTFIQHFKRVYDQLKSIKFDNRPDCNDFDRLYYILDIVLVKNNTRALTFMLDFVKLANSTPSSSSSPPLCTVDCSTLHNKMFYSLTVETVMVLLDSGIKITNKNYTRAIIESLLLNGQLEILKTRLSKEQLIDYRIFSPLYRENLFLKDLIDTKNKNESQVVEILHFMNDNNLLVGNDWKFLLLSKAKVNQYNLITQHITTQYNDTINNNNNNNRRTFQSTIQIVSQHLRKEYYKVMVEKCIDSNTSSMRDMVRLYFGALLTNNKETIERCKEYFSNHTQQSITTNLTNNELLVFREDACRLGLFPIVRLLYFESSFGAKPIRDVVKNNHLDNTKYLFSLTKTHQKVAQLFIDCMSIANISDEMFSYLWSEFDDKSKSNGDIVSKCIHNINQSLLY</sequence>
<dbReference type="AlphaFoldDB" id="F4PGE3"/>
<organism evidence="1 2">
    <name type="scientific">Cavenderia fasciculata</name>
    <name type="common">Slime mold</name>
    <name type="synonym">Dictyostelium fasciculatum</name>
    <dbReference type="NCBI Taxonomy" id="261658"/>
    <lineage>
        <taxon>Eukaryota</taxon>
        <taxon>Amoebozoa</taxon>
        <taxon>Evosea</taxon>
        <taxon>Eumycetozoa</taxon>
        <taxon>Dictyostelia</taxon>
        <taxon>Acytosteliales</taxon>
        <taxon>Cavenderiaceae</taxon>
        <taxon>Cavenderia</taxon>
    </lineage>
</organism>
<dbReference type="GeneID" id="14877234"/>